<keyword evidence="14" id="KW-1185">Reference proteome</keyword>
<sequence length="203" mass="23095">MYWKIIYKVIKMKVLIIDNIDSFVWNLVQYVGTLGHKVILRDNKITVNDIKKLDPDCIIISPGPKRPKDAGNCIDIILNVDLPILGVCLGHQCIVEAFGGRVDRAERVMHGKASLIEHDGKNIYRNLPKRFYGGRYHSLIAKEVPNCLKITAVSLDDNYIMGVRHKKLPIEGVQFHPESILTESDELKFPYLGLKMIKNFIEG</sequence>
<dbReference type="PROSITE" id="PS51273">
    <property type="entry name" value="GATASE_TYPE_1"/>
    <property type="match status" value="1"/>
</dbReference>
<reference evidence="13 14" key="1">
    <citation type="journal article" date="2013" name="Genome Announc.">
        <title>Draft Genome Sequence of a Highly Flagellated, Fast-Swimming Archaeon, Methanocaldococcus villosus Strain KIN24-T80 (DSM 22612).</title>
        <authorList>
            <person name="Thennarasu S."/>
            <person name="Polireddy D."/>
            <person name="Antony A."/>
            <person name="Yada M.R."/>
            <person name="Algarawi S."/>
            <person name="Sivakumar N."/>
        </authorList>
    </citation>
    <scope>NUCLEOTIDE SEQUENCE [LARGE SCALE GENOMIC DNA]</scope>
    <source>
        <strain evidence="13 14">KIN24-T80</strain>
    </source>
</reference>
<comment type="function">
    <text evidence="9">Part of a heterotetrameric complex that catalyzes the two-step biosynthesis of anthranilate, an intermediate in the biosynthesis of L-tryptophan. In the first step, the glutamine-binding beta subunit (TrpG) of anthranilate synthase (AS) provides the glutamine amidotransferase activity which generates ammonia as a substrate that, along with chorismate, is used in the second step, catalyzed by the large alpha subunit of AS (TrpE) to produce anthranilate. In the absence of TrpG, TrpE can synthesize anthranilate directly from chorismate and high concentrations of ammonia.</text>
</comment>
<dbReference type="EC" id="4.1.3.27" evidence="3"/>
<protein>
    <recommendedName>
        <fullName evidence="3">anthranilate synthase</fullName>
        <ecNumber evidence="3">4.1.3.27</ecNumber>
    </recommendedName>
    <alternativeName>
        <fullName evidence="11">Anthranilate synthase, GATase component</fullName>
    </alternativeName>
</protein>
<dbReference type="AlphaFoldDB" id="N6VZ53"/>
<comment type="subunit">
    <text evidence="2">Heterotetramer consisting of two non-identical subunits: a beta subunit (TrpG) and a large alpha subunit (TrpE).</text>
</comment>
<dbReference type="FunFam" id="3.40.50.880:FF:000003">
    <property type="entry name" value="Anthranilate synthase component II"/>
    <property type="match status" value="1"/>
</dbReference>
<evidence type="ECO:0000256" key="5">
    <source>
        <dbReference type="ARBA" id="ARBA00022822"/>
    </source>
</evidence>
<dbReference type="InterPro" id="IPR050472">
    <property type="entry name" value="Anth_synth/Amidotransfase"/>
</dbReference>
<comment type="caution">
    <text evidence="13">The sequence shown here is derived from an EMBL/GenBank/DDBJ whole genome shotgun (WGS) entry which is preliminary data.</text>
</comment>
<dbReference type="GO" id="GO:0000162">
    <property type="term" value="P:L-tryptophan biosynthetic process"/>
    <property type="evidence" value="ECO:0007669"/>
    <property type="project" value="UniProtKB-KW"/>
</dbReference>
<evidence type="ECO:0000256" key="7">
    <source>
        <dbReference type="ARBA" id="ARBA00023141"/>
    </source>
</evidence>
<evidence type="ECO:0000256" key="2">
    <source>
        <dbReference type="ARBA" id="ARBA00011575"/>
    </source>
</evidence>
<proteinExistence type="predicted"/>
<evidence type="ECO:0000313" key="13">
    <source>
        <dbReference type="EMBL" id="ENN96407.1"/>
    </source>
</evidence>
<evidence type="ECO:0000256" key="1">
    <source>
        <dbReference type="ARBA" id="ARBA00004873"/>
    </source>
</evidence>
<evidence type="ECO:0000259" key="12">
    <source>
        <dbReference type="Pfam" id="PF00117"/>
    </source>
</evidence>
<dbReference type="PANTHER" id="PTHR43418">
    <property type="entry name" value="MULTIFUNCTIONAL TRYPTOPHAN BIOSYNTHESIS PROTEIN-RELATED"/>
    <property type="match status" value="1"/>
</dbReference>
<evidence type="ECO:0000256" key="10">
    <source>
        <dbReference type="ARBA" id="ARBA00047683"/>
    </source>
</evidence>
<evidence type="ECO:0000256" key="4">
    <source>
        <dbReference type="ARBA" id="ARBA00022605"/>
    </source>
</evidence>
<gene>
    <name evidence="13" type="ORF">J422_02489</name>
</gene>
<dbReference type="GO" id="GO:0004049">
    <property type="term" value="F:anthranilate synthase activity"/>
    <property type="evidence" value="ECO:0007669"/>
    <property type="project" value="UniProtKB-EC"/>
</dbReference>
<name>N6VZ53_9EURY</name>
<evidence type="ECO:0000256" key="8">
    <source>
        <dbReference type="ARBA" id="ARBA00023239"/>
    </source>
</evidence>
<dbReference type="SUPFAM" id="SSF52317">
    <property type="entry name" value="Class I glutamine amidotransferase-like"/>
    <property type="match status" value="1"/>
</dbReference>
<dbReference type="CDD" id="cd01743">
    <property type="entry name" value="GATase1_Anthranilate_Synthase"/>
    <property type="match status" value="1"/>
</dbReference>
<comment type="catalytic activity">
    <reaction evidence="10">
        <text>chorismate + L-glutamine = anthranilate + pyruvate + L-glutamate + H(+)</text>
        <dbReference type="Rhea" id="RHEA:21732"/>
        <dbReference type="ChEBI" id="CHEBI:15361"/>
        <dbReference type="ChEBI" id="CHEBI:15378"/>
        <dbReference type="ChEBI" id="CHEBI:16567"/>
        <dbReference type="ChEBI" id="CHEBI:29748"/>
        <dbReference type="ChEBI" id="CHEBI:29985"/>
        <dbReference type="ChEBI" id="CHEBI:58359"/>
        <dbReference type="EC" id="4.1.3.27"/>
    </reaction>
</comment>
<dbReference type="PRINTS" id="PR00097">
    <property type="entry name" value="ANTSNTHASEII"/>
</dbReference>
<keyword evidence="5" id="KW-0822">Tryptophan biosynthesis</keyword>
<keyword evidence="13" id="KW-0808">Transferase</keyword>
<keyword evidence="4" id="KW-0028">Amino-acid biosynthesis</keyword>
<dbReference type="InterPro" id="IPR017926">
    <property type="entry name" value="GATASE"/>
</dbReference>
<dbReference type="GO" id="GO:0016740">
    <property type="term" value="F:transferase activity"/>
    <property type="evidence" value="ECO:0007669"/>
    <property type="project" value="UniProtKB-KW"/>
</dbReference>
<accession>N6VZ53</accession>
<keyword evidence="6 13" id="KW-0315">Glutamine amidotransferase</keyword>
<organism evidence="13 14">
    <name type="scientific">Methanocaldococcus villosus KIN24-T80</name>
    <dbReference type="NCBI Taxonomy" id="1069083"/>
    <lineage>
        <taxon>Archaea</taxon>
        <taxon>Methanobacteriati</taxon>
        <taxon>Methanobacteriota</taxon>
        <taxon>Methanomada group</taxon>
        <taxon>Methanococci</taxon>
        <taxon>Methanococcales</taxon>
        <taxon>Methanocaldococcaceae</taxon>
        <taxon>Methanocaldococcus</taxon>
    </lineage>
</organism>
<evidence type="ECO:0000256" key="6">
    <source>
        <dbReference type="ARBA" id="ARBA00022962"/>
    </source>
</evidence>
<keyword evidence="7" id="KW-0057">Aromatic amino acid biosynthesis</keyword>
<dbReference type="NCBIfam" id="TIGR00566">
    <property type="entry name" value="trpG_papA"/>
    <property type="match status" value="1"/>
</dbReference>
<keyword evidence="8" id="KW-0456">Lyase</keyword>
<dbReference type="STRING" id="1069083.GCA_000371805_00775"/>
<dbReference type="Gene3D" id="3.40.50.880">
    <property type="match status" value="1"/>
</dbReference>
<evidence type="ECO:0000256" key="9">
    <source>
        <dbReference type="ARBA" id="ARBA00025634"/>
    </source>
</evidence>
<dbReference type="InterPro" id="IPR029062">
    <property type="entry name" value="Class_I_gatase-like"/>
</dbReference>
<dbReference type="Pfam" id="PF00117">
    <property type="entry name" value="GATase"/>
    <property type="match status" value="1"/>
</dbReference>
<comment type="pathway">
    <text evidence="1">Amino-acid biosynthesis; L-tryptophan biosynthesis; L-tryptophan from chorismate: step 1/5.</text>
</comment>
<dbReference type="InterPro" id="IPR006221">
    <property type="entry name" value="TrpG/PapA_dom"/>
</dbReference>
<dbReference type="Proteomes" id="UP000053695">
    <property type="component" value="Unassembled WGS sequence"/>
</dbReference>
<dbReference type="GO" id="GO:0005829">
    <property type="term" value="C:cytosol"/>
    <property type="evidence" value="ECO:0007669"/>
    <property type="project" value="TreeGrafter"/>
</dbReference>
<dbReference type="PRINTS" id="PR00096">
    <property type="entry name" value="GATASE"/>
</dbReference>
<feature type="domain" description="Glutamine amidotransferase" evidence="12">
    <location>
        <begin position="15"/>
        <end position="186"/>
    </location>
</feature>
<dbReference type="PANTHER" id="PTHR43418:SF4">
    <property type="entry name" value="MULTIFUNCTIONAL TRYPTOPHAN BIOSYNTHESIS PROTEIN"/>
    <property type="match status" value="1"/>
</dbReference>
<evidence type="ECO:0000256" key="11">
    <source>
        <dbReference type="ARBA" id="ARBA00079115"/>
    </source>
</evidence>
<evidence type="ECO:0000256" key="3">
    <source>
        <dbReference type="ARBA" id="ARBA00012266"/>
    </source>
</evidence>
<dbReference type="PATRIC" id="fig|1069083.5.peg.487"/>
<evidence type="ECO:0000313" key="14">
    <source>
        <dbReference type="Proteomes" id="UP000053695"/>
    </source>
</evidence>
<dbReference type="EMBL" id="APMM01000016">
    <property type="protein sequence ID" value="ENN96407.1"/>
    <property type="molecule type" value="Genomic_DNA"/>
</dbReference>